<gene>
    <name evidence="1" type="ORF">A7J57_08735</name>
</gene>
<proteinExistence type="predicted"/>
<comment type="caution">
    <text evidence="1">The sequence shown here is derived from an EMBL/GenBank/DDBJ whole genome shotgun (WGS) entry which is preliminary data.</text>
</comment>
<protein>
    <recommendedName>
        <fullName evidence="3">Transglutaminase</fullName>
    </recommendedName>
</protein>
<evidence type="ECO:0000313" key="2">
    <source>
        <dbReference type="Proteomes" id="UP000077098"/>
    </source>
</evidence>
<dbReference type="AlphaFoldDB" id="A0A176WW84"/>
<reference evidence="1 2" key="1">
    <citation type="submission" date="2016-05" db="EMBL/GenBank/DDBJ databases">
        <authorList>
            <person name="Lavstsen T."/>
            <person name="Jespersen J.S."/>
        </authorList>
    </citation>
    <scope>NUCLEOTIDE SEQUENCE [LARGE SCALE GENOMIC DNA]</scope>
    <source>
        <strain evidence="1 2">KCJ1736</strain>
    </source>
</reference>
<accession>A0A176WW84</accession>
<name>A0A176WW84_AGRTU</name>
<evidence type="ECO:0000313" key="1">
    <source>
        <dbReference type="EMBL" id="OAE37654.1"/>
    </source>
</evidence>
<organism evidence="1 2">
    <name type="scientific">Agrobacterium tumefaciens</name>
    <dbReference type="NCBI Taxonomy" id="358"/>
    <lineage>
        <taxon>Bacteria</taxon>
        <taxon>Pseudomonadati</taxon>
        <taxon>Pseudomonadota</taxon>
        <taxon>Alphaproteobacteria</taxon>
        <taxon>Hyphomicrobiales</taxon>
        <taxon>Rhizobiaceae</taxon>
        <taxon>Rhizobium/Agrobacterium group</taxon>
        <taxon>Agrobacterium</taxon>
        <taxon>Agrobacterium tumefaciens complex</taxon>
    </lineage>
</organism>
<dbReference type="EMBL" id="LXPS01000039">
    <property type="protein sequence ID" value="OAE37654.1"/>
    <property type="molecule type" value="Genomic_DNA"/>
</dbReference>
<dbReference type="Proteomes" id="UP000077098">
    <property type="component" value="Unassembled WGS sequence"/>
</dbReference>
<sequence length="92" mass="9987">MLEQAKAAVDARGQYSYYTGWDKRILQSGDKGNCAAFAFSYQAELAKQGIPSLVRGCHLPDGQGHAVTVTADGWVLDVRERWVLAVGEAGCR</sequence>
<evidence type="ECO:0008006" key="3">
    <source>
        <dbReference type="Google" id="ProtNLM"/>
    </source>
</evidence>